<keyword evidence="3" id="KW-1003">Cell membrane</keyword>
<keyword evidence="4 7" id="KW-0812">Transmembrane</keyword>
<dbReference type="InterPro" id="IPR003688">
    <property type="entry name" value="TraG/VirD4"/>
</dbReference>
<dbReference type="Gene3D" id="3.40.50.300">
    <property type="entry name" value="P-loop containing nucleotide triphosphate hydrolases"/>
    <property type="match status" value="2"/>
</dbReference>
<evidence type="ECO:0000256" key="6">
    <source>
        <dbReference type="ARBA" id="ARBA00023136"/>
    </source>
</evidence>
<keyword evidence="5 7" id="KW-1133">Transmembrane helix</keyword>
<comment type="similarity">
    <text evidence="2">Belongs to the VirD4/TraG family.</text>
</comment>
<feature type="transmembrane region" description="Helical" evidence="7">
    <location>
        <begin position="12"/>
        <end position="37"/>
    </location>
</feature>
<dbReference type="InterPro" id="IPR051539">
    <property type="entry name" value="T4SS-coupling_protein"/>
</dbReference>
<dbReference type="SUPFAM" id="SSF52540">
    <property type="entry name" value="P-loop containing nucleoside triphosphate hydrolases"/>
    <property type="match status" value="1"/>
</dbReference>
<dbReference type="Pfam" id="PF02534">
    <property type="entry name" value="T4SS-DNA_transf"/>
    <property type="match status" value="1"/>
</dbReference>
<dbReference type="EMBL" id="CP132191">
    <property type="protein sequence ID" value="WLP85223.1"/>
    <property type="molecule type" value="Genomic_DNA"/>
</dbReference>
<proteinExistence type="inferred from homology"/>
<name>A0ABY9H9G7_9MOLU</name>
<comment type="subcellular location">
    <subcellularLocation>
        <location evidence="1">Cell membrane</location>
        <topology evidence="1">Multi-pass membrane protein</topology>
    </subcellularLocation>
</comment>
<evidence type="ECO:0000256" key="2">
    <source>
        <dbReference type="ARBA" id="ARBA00008806"/>
    </source>
</evidence>
<dbReference type="RefSeq" id="WP_305937660.1">
    <property type="nucleotide sequence ID" value="NZ_CP132191.1"/>
</dbReference>
<evidence type="ECO:0000256" key="4">
    <source>
        <dbReference type="ARBA" id="ARBA00022692"/>
    </source>
</evidence>
<evidence type="ECO:0000256" key="1">
    <source>
        <dbReference type="ARBA" id="ARBA00004651"/>
    </source>
</evidence>
<dbReference type="CDD" id="cd01127">
    <property type="entry name" value="TrwB_TraG_TraD_VirD4"/>
    <property type="match status" value="2"/>
</dbReference>
<accession>A0ABY9H9G7</accession>
<evidence type="ECO:0000313" key="8">
    <source>
        <dbReference type="EMBL" id="WLP85223.1"/>
    </source>
</evidence>
<keyword evidence="6 7" id="KW-0472">Membrane</keyword>
<evidence type="ECO:0000256" key="3">
    <source>
        <dbReference type="ARBA" id="ARBA00022475"/>
    </source>
</evidence>
<protein>
    <submittedName>
        <fullName evidence="8">Type IV secretory system conjugative DNA transfer family protein</fullName>
    </submittedName>
</protein>
<gene>
    <name evidence="8" type="ORF">Q8852_02785</name>
</gene>
<evidence type="ECO:0000313" key="9">
    <source>
        <dbReference type="Proteomes" id="UP001237011"/>
    </source>
</evidence>
<dbReference type="PANTHER" id="PTHR37937">
    <property type="entry name" value="CONJUGATIVE TRANSFER: DNA TRANSPORT"/>
    <property type="match status" value="1"/>
</dbReference>
<evidence type="ECO:0000256" key="5">
    <source>
        <dbReference type="ARBA" id="ARBA00022989"/>
    </source>
</evidence>
<dbReference type="Proteomes" id="UP001237011">
    <property type="component" value="Chromosome"/>
</dbReference>
<reference evidence="8" key="1">
    <citation type="submission" date="2023-08" db="EMBL/GenBank/DDBJ databases">
        <title>Complete genome sequence of Mycoplasma seminis 2200.</title>
        <authorList>
            <person name="Spergser J."/>
        </authorList>
    </citation>
    <scope>NUCLEOTIDE SEQUENCE [LARGE SCALE GENOMIC DNA]</scope>
    <source>
        <strain evidence="8">2200</strain>
    </source>
</reference>
<feature type="transmembrane region" description="Helical" evidence="7">
    <location>
        <begin position="71"/>
        <end position="94"/>
    </location>
</feature>
<sequence>MLARSNKFWLIIKLFLCFGLIPLVLTFLMFVILQIFVSGSGVVKQWILKETSFWTGINVIWSVDAWKMYRLWNVLIPLIGSLCSWLYLIIYPLIKNKKSKADENDGWLYNEETSAGSWSKFKKTFKGGINGFCLGRIKNKFYANKNDTHSIIIGTAGSGKTQKILLPNIEYLASIKDKSNMVISDPKGEILASSGNILLQNGYKIVVLDLSDTRKSIKWNPLKLAWEQVHNKPKEAIGEYEISRAYENIAEVVDATLKSISQGNQENNIWERQGKNIIELVLKFMLLYSLEDETFTLNDFSLANVMYFLNENYFKKGKWIEILQKYRYKNDEWKRIYTSWETYFSTNKDTFTSMLANSTDLCSKFASSPEIVQLTSKDNFDFKAMLRDTKQPFAVYIKYNDAETNKKFLISLFITQLYQNAIAITQETNNGKLSVPLRFMLEEFNSLPNVDIANWMSISRSRKIFFCLVLQDFEQLAKYGGRDKTDELIKNQARLLYYLETNSINTLETISKLLGKKTIKRKSTTTSKSGTSENVSEQEKELLSVDELKNKNSKNIIVFTAGNKPVMIAPQMFYEYHKNETVYENDFTRDDIEITQVFDFDTFSIQNVEEEIEEINIQPLMEKYNASTWKFMLKDKEK</sequence>
<evidence type="ECO:0000256" key="7">
    <source>
        <dbReference type="SAM" id="Phobius"/>
    </source>
</evidence>
<keyword evidence="9" id="KW-1185">Reference proteome</keyword>
<organism evidence="8 9">
    <name type="scientific">Mycoplasma seminis</name>
    <dbReference type="NCBI Taxonomy" id="512749"/>
    <lineage>
        <taxon>Bacteria</taxon>
        <taxon>Bacillati</taxon>
        <taxon>Mycoplasmatota</taxon>
        <taxon>Mollicutes</taxon>
        <taxon>Mycoplasmataceae</taxon>
        <taxon>Mycoplasma</taxon>
    </lineage>
</organism>
<dbReference type="PANTHER" id="PTHR37937:SF1">
    <property type="entry name" value="CONJUGATIVE TRANSFER: DNA TRANSPORT"/>
    <property type="match status" value="1"/>
</dbReference>
<dbReference type="InterPro" id="IPR027417">
    <property type="entry name" value="P-loop_NTPase"/>
</dbReference>